<dbReference type="KEGG" id="hds:HSR122_1153"/>
<gene>
    <name evidence="2" type="ORF">HSR122_1153</name>
</gene>
<sequence length="58" mass="6416">MTPSSRRSLPVPKNVPSTGVGGCGWDRQDRANQRDVIEDDYIAGRRDNSLATVYNHEG</sequence>
<evidence type="ECO:0000313" key="3">
    <source>
        <dbReference type="Proteomes" id="UP000662973"/>
    </source>
</evidence>
<evidence type="ECO:0000313" key="2">
    <source>
        <dbReference type="EMBL" id="QSG08552.1"/>
    </source>
</evidence>
<dbReference type="Proteomes" id="UP000662973">
    <property type="component" value="Chromosome"/>
</dbReference>
<protein>
    <submittedName>
        <fullName evidence="2">Uncharacterized protein</fullName>
    </submittedName>
</protein>
<organism evidence="2 3">
    <name type="scientific">Halapricum desulfuricans</name>
    <dbReference type="NCBI Taxonomy" id="2841257"/>
    <lineage>
        <taxon>Archaea</taxon>
        <taxon>Methanobacteriati</taxon>
        <taxon>Methanobacteriota</taxon>
        <taxon>Stenosarchaea group</taxon>
        <taxon>Halobacteria</taxon>
        <taxon>Halobacteriales</taxon>
        <taxon>Haloarculaceae</taxon>
        <taxon>Halapricum</taxon>
    </lineage>
</organism>
<name>A0A897N6X6_9EURY</name>
<feature type="region of interest" description="Disordered" evidence="1">
    <location>
        <begin position="1"/>
        <end position="31"/>
    </location>
</feature>
<keyword evidence="3" id="KW-1185">Reference proteome</keyword>
<evidence type="ECO:0000256" key="1">
    <source>
        <dbReference type="SAM" id="MobiDB-lite"/>
    </source>
</evidence>
<dbReference type="EMBL" id="CP064788">
    <property type="protein sequence ID" value="QSG08552.1"/>
    <property type="molecule type" value="Genomic_DNA"/>
</dbReference>
<proteinExistence type="predicted"/>
<accession>A0A897N6X6</accession>
<dbReference type="AlphaFoldDB" id="A0A897N6X6"/>
<reference evidence="2 3" key="1">
    <citation type="submission" date="2020-11" db="EMBL/GenBank/DDBJ databases">
        <title>Carbohydrate-dependent, anaerobic sulfur respiration: A novel catabolism in halophilic archaea.</title>
        <authorList>
            <person name="Sorokin D.Y."/>
            <person name="Messina E."/>
            <person name="Smedile F."/>
            <person name="La Cono V."/>
            <person name="Hallsworth J.E."/>
            <person name="Yakimov M.M."/>
        </authorList>
    </citation>
    <scope>NUCLEOTIDE SEQUENCE [LARGE SCALE GENOMIC DNA]</scope>
    <source>
        <strain evidence="2 3">HSR12-2</strain>
    </source>
</reference>